<dbReference type="AlphaFoldDB" id="F0YQD4"/>
<comment type="similarity">
    <text evidence="2">Belongs to the COMM domain-containing protein 5 family.</text>
</comment>
<evidence type="ECO:0000256" key="4">
    <source>
        <dbReference type="SAM" id="SignalP"/>
    </source>
</evidence>
<keyword evidence="3" id="KW-0812">Transmembrane</keyword>
<dbReference type="OrthoDB" id="203754at2759"/>
<dbReference type="InterPro" id="IPR017920">
    <property type="entry name" value="COMM"/>
</dbReference>
<feature type="signal peptide" evidence="4">
    <location>
        <begin position="1"/>
        <end position="18"/>
    </location>
</feature>
<dbReference type="Pfam" id="PF01757">
    <property type="entry name" value="Acyl_transf_3"/>
    <property type="match status" value="1"/>
</dbReference>
<dbReference type="InterPro" id="IPR037357">
    <property type="entry name" value="COMMD5"/>
</dbReference>
<dbReference type="Gene3D" id="3.30.450.20">
    <property type="entry name" value="PAS domain"/>
    <property type="match status" value="1"/>
</dbReference>
<dbReference type="InParanoid" id="F0YQD4"/>
<feature type="transmembrane region" description="Helical" evidence="3">
    <location>
        <begin position="405"/>
        <end position="424"/>
    </location>
</feature>
<evidence type="ECO:0000256" key="1">
    <source>
        <dbReference type="ARBA" id="ARBA00016556"/>
    </source>
</evidence>
<feature type="domain" description="COMM" evidence="5">
    <location>
        <begin position="811"/>
        <end position="875"/>
    </location>
</feature>
<feature type="transmembrane region" description="Helical" evidence="3">
    <location>
        <begin position="257"/>
        <end position="274"/>
    </location>
</feature>
<dbReference type="GeneID" id="20226942"/>
<evidence type="ECO:0000256" key="2">
    <source>
        <dbReference type="ARBA" id="ARBA00093452"/>
    </source>
</evidence>
<dbReference type="Pfam" id="PF07258">
    <property type="entry name" value="COMM_domain"/>
    <property type="match status" value="1"/>
</dbReference>
<feature type="transmembrane region" description="Helical" evidence="3">
    <location>
        <begin position="362"/>
        <end position="384"/>
    </location>
</feature>
<sequence length="884" mass="95713">MAAARALLACLAVVAASGQLCERNSQCEMAGGEWCGSHESCGDEDCCISSVPCDVTTSSAHSCLTCSLEFDVTFVITEDCVCLNAELSVAECSDAFARGTPREVADDDDDDDDDEEVLGSEWTWTAGLMSCYGAALAVAAHAARLRWAAADAAAAGAKRAAAAGGQRRVDTTTTTGVRALLMLVIAVGHMNYFGGDGRVAGHMGFRGELGGGAAVEGFFLVSGFVMALAYSRQDFVGSGPGDVVALARRRNFYAKRFARLAPLYYLSELLMCLLRMDPWGLALLPFSLTGITSWYPLIYPNNGVLWSVSTIAFFYYRLPWLFGRLERAWTRAHLPWLAALMAVKWVIVVGVDPFFYMPLRVWPPFVVPVFMIGAIAAPTVKLHYSTLHDTLRGSASLRGAMARRRWLAPLLVLCGVVGADDASAEIGFDFVMATVVGATLVQALDFVSSQSTQLAYASRNGLLFNGTVAETTTMKTLMATAQNLGALPRGTRARRARLRKLRSRPFPARERNVLAIYAGFDADHAYYAYAYLREDFYKSSGARAAHAGNLTVTLGKNVKGKGKLDAEKYVSRGRCDDFDYDLCAVAFTSDALGEPVDALKTTKFDCTTTHWFRSSVKYKTPRWTTPYAMPADVAAGVGYTIAAPLFDAEGKLRGAAGADVGLSRVSEIIAATARTWWREDLGAYDPKGLFFYVVDADLRVVASSVGPRVAPADDLFHYAPNSSNALVANGSAAYVAGVARAMEKKCALAAEARQACTTGQFDASLAALATLRGGLRDAADIAWVKENEAAVRARAAACPGRDPARPEFFPRIANVKWRVDVSISTSSLDKIMKPSVMVELSLSDGSIKTFEMDVDQFQKLRYDTARLLRQMQEIERHPIMRIVD</sequence>
<dbReference type="PANTHER" id="PTHR15666:SF1">
    <property type="entry name" value="COMM DOMAIN-CONTAINING PROTEIN 5"/>
    <property type="match status" value="1"/>
</dbReference>
<feature type="transmembrane region" description="Helical" evidence="3">
    <location>
        <begin position="334"/>
        <end position="356"/>
    </location>
</feature>
<dbReference type="PROSITE" id="PS51269">
    <property type="entry name" value="COMM"/>
    <property type="match status" value="1"/>
</dbReference>
<feature type="transmembrane region" description="Helical" evidence="3">
    <location>
        <begin position="176"/>
        <end position="195"/>
    </location>
</feature>
<keyword evidence="3" id="KW-1133">Transmembrane helix</keyword>
<feature type="transmembrane region" description="Helical" evidence="3">
    <location>
        <begin position="304"/>
        <end position="322"/>
    </location>
</feature>
<accession>F0YQD4</accession>
<dbReference type="eggNOG" id="ENOG502RCJ6">
    <property type="taxonomic scope" value="Eukaryota"/>
</dbReference>
<feature type="transmembrane region" description="Helical" evidence="3">
    <location>
        <begin position="207"/>
        <end position="230"/>
    </location>
</feature>
<dbReference type="PANTHER" id="PTHR15666">
    <property type="entry name" value="COMM DOMAIN CONTAINING PROTEIN 5"/>
    <property type="match status" value="1"/>
</dbReference>
<evidence type="ECO:0000313" key="6">
    <source>
        <dbReference type="EMBL" id="EGB02675.1"/>
    </source>
</evidence>
<name>F0YQD4_AURAN</name>
<gene>
    <name evidence="6" type="ORF">AURANDRAFT_68667</name>
</gene>
<dbReference type="Proteomes" id="UP000002729">
    <property type="component" value="Unassembled WGS sequence"/>
</dbReference>
<dbReference type="InterPro" id="IPR002656">
    <property type="entry name" value="Acyl_transf_3_dom"/>
</dbReference>
<keyword evidence="4" id="KW-0732">Signal</keyword>
<keyword evidence="3" id="KW-0472">Membrane</keyword>
<protein>
    <recommendedName>
        <fullName evidence="1">COMM domain-containing protein 5</fullName>
    </recommendedName>
</protein>
<feature type="chain" id="PRO_5003264831" description="COMM domain-containing protein 5" evidence="4">
    <location>
        <begin position="19"/>
        <end position="884"/>
    </location>
</feature>
<organism evidence="7">
    <name type="scientific">Aureococcus anophagefferens</name>
    <name type="common">Harmful bloom alga</name>
    <dbReference type="NCBI Taxonomy" id="44056"/>
    <lineage>
        <taxon>Eukaryota</taxon>
        <taxon>Sar</taxon>
        <taxon>Stramenopiles</taxon>
        <taxon>Ochrophyta</taxon>
        <taxon>Pelagophyceae</taxon>
        <taxon>Pelagomonadales</taxon>
        <taxon>Pelagomonadaceae</taxon>
        <taxon>Aureococcus</taxon>
    </lineage>
</organism>
<evidence type="ECO:0000313" key="7">
    <source>
        <dbReference type="Proteomes" id="UP000002729"/>
    </source>
</evidence>
<dbReference type="GO" id="GO:0005634">
    <property type="term" value="C:nucleus"/>
    <property type="evidence" value="ECO:0007669"/>
    <property type="project" value="TreeGrafter"/>
</dbReference>
<dbReference type="EMBL" id="GL833373">
    <property type="protein sequence ID" value="EGB02675.1"/>
    <property type="molecule type" value="Genomic_DNA"/>
</dbReference>
<keyword evidence="7" id="KW-1185">Reference proteome</keyword>
<evidence type="ECO:0000259" key="5">
    <source>
        <dbReference type="PROSITE" id="PS51269"/>
    </source>
</evidence>
<evidence type="ECO:0000256" key="3">
    <source>
        <dbReference type="SAM" id="Phobius"/>
    </source>
</evidence>
<dbReference type="GO" id="GO:0016747">
    <property type="term" value="F:acyltransferase activity, transferring groups other than amino-acyl groups"/>
    <property type="evidence" value="ECO:0007669"/>
    <property type="project" value="InterPro"/>
</dbReference>
<reference evidence="6 7" key="1">
    <citation type="journal article" date="2011" name="Proc. Natl. Acad. Sci. U.S.A.">
        <title>Niche of harmful alga Aureococcus anophagefferens revealed through ecogenomics.</title>
        <authorList>
            <person name="Gobler C.J."/>
            <person name="Berry D.L."/>
            <person name="Dyhrman S.T."/>
            <person name="Wilhelm S.W."/>
            <person name="Salamov A."/>
            <person name="Lobanov A.V."/>
            <person name="Zhang Y."/>
            <person name="Collier J.L."/>
            <person name="Wurch L.L."/>
            <person name="Kustka A.B."/>
            <person name="Dill B.D."/>
            <person name="Shah M."/>
            <person name="VerBerkmoes N.C."/>
            <person name="Kuo A."/>
            <person name="Terry A."/>
            <person name="Pangilinan J."/>
            <person name="Lindquist E.A."/>
            <person name="Lucas S."/>
            <person name="Paulsen I.T."/>
            <person name="Hattenrath-Lehmann T.K."/>
            <person name="Talmage S.C."/>
            <person name="Walker E.A."/>
            <person name="Koch F."/>
            <person name="Burson A.M."/>
            <person name="Marcoval M.A."/>
            <person name="Tang Y.Z."/>
            <person name="Lecleir G.R."/>
            <person name="Coyne K.J."/>
            <person name="Berg G.M."/>
            <person name="Bertrand E.M."/>
            <person name="Saito M.A."/>
            <person name="Gladyshev V.N."/>
            <person name="Grigoriev I.V."/>
        </authorList>
    </citation>
    <scope>NUCLEOTIDE SEQUENCE [LARGE SCALE GENOMIC DNA]</scope>
    <source>
        <strain evidence="7">CCMP 1984</strain>
    </source>
</reference>
<proteinExistence type="inferred from homology"/>
<dbReference type="KEGG" id="aaf:AURANDRAFT_68667"/>
<dbReference type="RefSeq" id="XP_009042626.1">
    <property type="nucleotide sequence ID" value="XM_009044378.1"/>
</dbReference>